<gene>
    <name evidence="5" type="ORF">GSCOC_T00026203001</name>
</gene>
<feature type="transmembrane region" description="Helical" evidence="2">
    <location>
        <begin position="329"/>
        <end position="352"/>
    </location>
</feature>
<keyword evidence="6" id="KW-1185">Reference proteome</keyword>
<dbReference type="OrthoDB" id="10251508at2759"/>
<dbReference type="AlphaFoldDB" id="A0A068TSD9"/>
<keyword evidence="2" id="KW-0812">Transmembrane</keyword>
<evidence type="ECO:0000256" key="2">
    <source>
        <dbReference type="RuleBase" id="RU366041"/>
    </source>
</evidence>
<dbReference type="EMBL" id="HG739087">
    <property type="protein sequence ID" value="CDO99156.1"/>
    <property type="molecule type" value="Genomic_DNA"/>
</dbReference>
<dbReference type="Gramene" id="CDO99156">
    <property type="protein sequence ID" value="CDO99156"/>
    <property type="gene ID" value="GSCOC_T00026203001"/>
</dbReference>
<feature type="compositionally biased region" description="Acidic residues" evidence="4">
    <location>
        <begin position="130"/>
        <end position="147"/>
    </location>
</feature>
<keyword evidence="2" id="KW-0460">Magnesium</keyword>
<keyword evidence="2" id="KW-0813">Transport</keyword>
<name>A0A068TSD9_COFCA</name>
<keyword evidence="3" id="KW-0175">Coiled coil</keyword>
<comment type="function">
    <text evidence="2">Magnesium transporter that may mediate the influx of magnesium.</text>
</comment>
<dbReference type="InParanoid" id="A0A068TSD9"/>
<feature type="region of interest" description="Disordered" evidence="4">
    <location>
        <begin position="120"/>
        <end position="147"/>
    </location>
</feature>
<reference evidence="6" key="1">
    <citation type="journal article" date="2014" name="Science">
        <title>The coffee genome provides insight into the convergent evolution of caffeine biosynthesis.</title>
        <authorList>
            <person name="Denoeud F."/>
            <person name="Carretero-Paulet L."/>
            <person name="Dereeper A."/>
            <person name="Droc G."/>
            <person name="Guyot R."/>
            <person name="Pietrella M."/>
            <person name="Zheng C."/>
            <person name="Alberti A."/>
            <person name="Anthony F."/>
            <person name="Aprea G."/>
            <person name="Aury J.M."/>
            <person name="Bento P."/>
            <person name="Bernard M."/>
            <person name="Bocs S."/>
            <person name="Campa C."/>
            <person name="Cenci A."/>
            <person name="Combes M.C."/>
            <person name="Crouzillat D."/>
            <person name="Da Silva C."/>
            <person name="Daddiego L."/>
            <person name="De Bellis F."/>
            <person name="Dussert S."/>
            <person name="Garsmeur O."/>
            <person name="Gayraud T."/>
            <person name="Guignon V."/>
            <person name="Jahn K."/>
            <person name="Jamilloux V."/>
            <person name="Joet T."/>
            <person name="Labadie K."/>
            <person name="Lan T."/>
            <person name="Leclercq J."/>
            <person name="Lepelley M."/>
            <person name="Leroy T."/>
            <person name="Li L.T."/>
            <person name="Librado P."/>
            <person name="Lopez L."/>
            <person name="Munoz A."/>
            <person name="Noel B."/>
            <person name="Pallavicini A."/>
            <person name="Perrotta G."/>
            <person name="Poncet V."/>
            <person name="Pot D."/>
            <person name="Priyono X."/>
            <person name="Rigoreau M."/>
            <person name="Rouard M."/>
            <person name="Rozas J."/>
            <person name="Tranchant-Dubreuil C."/>
            <person name="VanBuren R."/>
            <person name="Zhang Q."/>
            <person name="Andrade A.C."/>
            <person name="Argout X."/>
            <person name="Bertrand B."/>
            <person name="de Kochko A."/>
            <person name="Graziosi G."/>
            <person name="Henry R.J."/>
            <person name="Jayarama X."/>
            <person name="Ming R."/>
            <person name="Nagai C."/>
            <person name="Rounsley S."/>
            <person name="Sankoff D."/>
            <person name="Giuliano G."/>
            <person name="Albert V.A."/>
            <person name="Wincker P."/>
            <person name="Lashermes P."/>
        </authorList>
    </citation>
    <scope>NUCLEOTIDE SEQUENCE [LARGE SCALE GENOMIC DNA]</scope>
    <source>
        <strain evidence="6">cv. DH200-94</strain>
    </source>
</reference>
<dbReference type="GO" id="GO:0016020">
    <property type="term" value="C:membrane"/>
    <property type="evidence" value="ECO:0007669"/>
    <property type="project" value="UniProtKB-SubCell"/>
</dbReference>
<comment type="subcellular location">
    <subcellularLocation>
        <location evidence="2">Membrane</location>
        <topology evidence="2">Multi-pass membrane protein</topology>
    </subcellularLocation>
</comment>
<dbReference type="Pfam" id="PF22099">
    <property type="entry name" value="MRS2-like"/>
    <property type="match status" value="1"/>
</dbReference>
<keyword evidence="2" id="KW-0406">Ion transport</keyword>
<evidence type="ECO:0000313" key="6">
    <source>
        <dbReference type="Proteomes" id="UP000295252"/>
    </source>
</evidence>
<evidence type="ECO:0000256" key="4">
    <source>
        <dbReference type="SAM" id="MobiDB-lite"/>
    </source>
</evidence>
<feature type="region of interest" description="Disordered" evidence="4">
    <location>
        <begin position="235"/>
        <end position="264"/>
    </location>
</feature>
<dbReference type="Gene3D" id="2.40.128.330">
    <property type="match status" value="1"/>
</dbReference>
<proteinExistence type="inferred from homology"/>
<dbReference type="GO" id="GO:0015095">
    <property type="term" value="F:magnesium ion transmembrane transporter activity"/>
    <property type="evidence" value="ECO:0007669"/>
    <property type="project" value="TreeGrafter"/>
</dbReference>
<dbReference type="PhylomeDB" id="A0A068TSD9"/>
<accession>A0A068TSD9</accession>
<dbReference type="Gene3D" id="1.20.58.340">
    <property type="entry name" value="Magnesium transport protein CorA, transmembrane region"/>
    <property type="match status" value="1"/>
</dbReference>
<feature type="coiled-coil region" evidence="3">
    <location>
        <begin position="196"/>
        <end position="223"/>
    </location>
</feature>
<dbReference type="FunFam" id="2.40.128.330:FF:000001">
    <property type="entry name" value="Magnesium transporter MRS2-1"/>
    <property type="match status" value="1"/>
</dbReference>
<comment type="similarity">
    <text evidence="1 2">Belongs to the CorA metal ion transporter (MIT) (TC 1.A.35.5) family.</text>
</comment>
<dbReference type="PANTHER" id="PTHR13890:SF31">
    <property type="entry name" value="MAGNESIUM TRANSPORTER MRS2-2-RELATED"/>
    <property type="match status" value="1"/>
</dbReference>
<keyword evidence="2" id="KW-1133">Transmembrane helix</keyword>
<evidence type="ECO:0000313" key="5">
    <source>
        <dbReference type="EMBL" id="CDO99156.1"/>
    </source>
</evidence>
<dbReference type="InterPro" id="IPR039204">
    <property type="entry name" value="MRS2-like"/>
</dbReference>
<dbReference type="Proteomes" id="UP000295252">
    <property type="component" value="Chromosome V"/>
</dbReference>
<sequence length="397" mass="44655">MVGAGVRLRRRVSGVGRDDEVGRKKDAGSRSWKLMKSTGEEMDLDVDKYAIMRRVKVHARDLRILDPLLSYPSAILSRDRAIVLNLEHIKAIITAEEVLLRDQLDDNVIPVVEELRRRLKPMSTAHEGQGDEDSPLEEGEEMGDEDESPFEFTALEVALEAICSYLAARGIELETAVYPAMEKLTSKVTSRKLDEVRKLKSQVARLSARVHKVREELKQLLNDDHDMANLYLSKKLPGAASPSPDNDGGNKSDAGSVSPGGDIHIVPTAEESDDDFGVEELEVILEAYFTHIDGTLNKLTMLRDHIDNTEDYIKFQLDKHRNRLMEVELFLSVLFICLSIYSTVAQLFGMTIPYSWNYGHGHLFKWAVIIPGLFSSFLFICVISHARRRGIIGSYNS</sequence>
<protein>
    <recommendedName>
        <fullName evidence="2">Magnesium transporter</fullName>
    </recommendedName>
</protein>
<keyword evidence="2" id="KW-0472">Membrane</keyword>
<evidence type="ECO:0000256" key="1">
    <source>
        <dbReference type="ARBA" id="ARBA00007535"/>
    </source>
</evidence>
<dbReference type="CDD" id="cd12823">
    <property type="entry name" value="Mrs2_Mfm1p-like"/>
    <property type="match status" value="1"/>
</dbReference>
<dbReference type="PANTHER" id="PTHR13890">
    <property type="entry name" value="RNA SPLICING PROTEIN MRS2, MITOCHONDRIAL"/>
    <property type="match status" value="1"/>
</dbReference>
<evidence type="ECO:0000256" key="3">
    <source>
        <dbReference type="SAM" id="Coils"/>
    </source>
</evidence>
<organism evidence="5 6">
    <name type="scientific">Coffea canephora</name>
    <name type="common">Robusta coffee</name>
    <dbReference type="NCBI Taxonomy" id="49390"/>
    <lineage>
        <taxon>Eukaryota</taxon>
        <taxon>Viridiplantae</taxon>
        <taxon>Streptophyta</taxon>
        <taxon>Embryophyta</taxon>
        <taxon>Tracheophyta</taxon>
        <taxon>Spermatophyta</taxon>
        <taxon>Magnoliopsida</taxon>
        <taxon>eudicotyledons</taxon>
        <taxon>Gunneridae</taxon>
        <taxon>Pentapetalae</taxon>
        <taxon>asterids</taxon>
        <taxon>lamiids</taxon>
        <taxon>Gentianales</taxon>
        <taxon>Rubiaceae</taxon>
        <taxon>Ixoroideae</taxon>
        <taxon>Gardenieae complex</taxon>
        <taxon>Bertiereae - Coffeeae clade</taxon>
        <taxon>Coffeeae</taxon>
        <taxon>Coffea</taxon>
    </lineage>
</organism>
<feature type="transmembrane region" description="Helical" evidence="2">
    <location>
        <begin position="364"/>
        <end position="383"/>
    </location>
</feature>